<keyword evidence="7" id="KW-1133">Transmembrane helix</keyword>
<proteinExistence type="inferred from homology"/>
<evidence type="ECO:0000256" key="2">
    <source>
        <dbReference type="ARBA" id="ARBA00022475"/>
    </source>
</evidence>
<dbReference type="OrthoDB" id="1431247at2759"/>
<dbReference type="STRING" id="29655.A0A0K9PYM9"/>
<dbReference type="Pfam" id="PF00011">
    <property type="entry name" value="HSP20"/>
    <property type="match status" value="1"/>
</dbReference>
<evidence type="ECO:0000259" key="8">
    <source>
        <dbReference type="PROSITE" id="PS01031"/>
    </source>
</evidence>
<keyword evidence="2" id="KW-1003">Cell membrane</keyword>
<feature type="compositionally biased region" description="Basic and acidic residues" evidence="6">
    <location>
        <begin position="109"/>
        <end position="120"/>
    </location>
</feature>
<dbReference type="Gene3D" id="2.60.40.790">
    <property type="match status" value="1"/>
</dbReference>
<dbReference type="InterPro" id="IPR002068">
    <property type="entry name" value="A-crystallin/Hsp20_dom"/>
</dbReference>
<name>A0A0K9PYM9_ZOSMR</name>
<evidence type="ECO:0000256" key="4">
    <source>
        <dbReference type="PROSITE-ProRule" id="PRU00285"/>
    </source>
</evidence>
<dbReference type="GO" id="GO:0005886">
    <property type="term" value="C:plasma membrane"/>
    <property type="evidence" value="ECO:0007669"/>
    <property type="project" value="UniProtKB-SubCell"/>
</dbReference>
<dbReference type="Proteomes" id="UP000036987">
    <property type="component" value="Unassembled WGS sequence"/>
</dbReference>
<dbReference type="CDD" id="cd06464">
    <property type="entry name" value="ACD_sHsps-like"/>
    <property type="match status" value="1"/>
</dbReference>
<dbReference type="PANTHER" id="PTHR43670">
    <property type="entry name" value="HEAT SHOCK PROTEIN 26"/>
    <property type="match status" value="1"/>
</dbReference>
<feature type="compositionally biased region" description="Basic and acidic residues" evidence="6">
    <location>
        <begin position="208"/>
        <end position="218"/>
    </location>
</feature>
<feature type="region of interest" description="Disordered" evidence="6">
    <location>
        <begin position="167"/>
        <end position="304"/>
    </location>
</feature>
<dbReference type="EMBL" id="LFYR01000405">
    <property type="protein sequence ID" value="KMZ74148.1"/>
    <property type="molecule type" value="Genomic_DNA"/>
</dbReference>
<dbReference type="PROSITE" id="PS01031">
    <property type="entry name" value="SHSP"/>
    <property type="match status" value="1"/>
</dbReference>
<evidence type="ECO:0000256" key="6">
    <source>
        <dbReference type="SAM" id="MobiDB-lite"/>
    </source>
</evidence>
<feature type="compositionally biased region" description="Basic and acidic residues" evidence="6">
    <location>
        <begin position="228"/>
        <end position="258"/>
    </location>
</feature>
<dbReference type="InterPro" id="IPR008978">
    <property type="entry name" value="HSP20-like_chaperone"/>
</dbReference>
<comment type="similarity">
    <text evidence="4 5">Belongs to the small heat shock protein (HSP20) family.</text>
</comment>
<dbReference type="AlphaFoldDB" id="A0A0K9PYM9"/>
<protein>
    <recommendedName>
        <fullName evidence="8">SHSP domain-containing protein</fullName>
    </recommendedName>
</protein>
<comment type="subcellular location">
    <subcellularLocation>
        <location evidence="1">Cell membrane</location>
        <topology evidence="1">Single-pass membrane protein</topology>
    </subcellularLocation>
</comment>
<dbReference type="GO" id="GO:0034605">
    <property type="term" value="P:cellular response to heat"/>
    <property type="evidence" value="ECO:0000318"/>
    <property type="project" value="GO_Central"/>
</dbReference>
<evidence type="ECO:0000256" key="7">
    <source>
        <dbReference type="SAM" id="Phobius"/>
    </source>
</evidence>
<organism evidence="9 10">
    <name type="scientific">Zostera marina</name>
    <name type="common">Eelgrass</name>
    <dbReference type="NCBI Taxonomy" id="29655"/>
    <lineage>
        <taxon>Eukaryota</taxon>
        <taxon>Viridiplantae</taxon>
        <taxon>Streptophyta</taxon>
        <taxon>Embryophyta</taxon>
        <taxon>Tracheophyta</taxon>
        <taxon>Spermatophyta</taxon>
        <taxon>Magnoliopsida</taxon>
        <taxon>Liliopsida</taxon>
        <taxon>Zosteraceae</taxon>
        <taxon>Zostera</taxon>
    </lineage>
</organism>
<comment type="caution">
    <text evidence="9">The sequence shown here is derived from an EMBL/GenBank/DDBJ whole genome shotgun (WGS) entry which is preliminary data.</text>
</comment>
<keyword evidence="10" id="KW-1185">Reference proteome</keyword>
<dbReference type="OMA" id="IPDYCEA"/>
<evidence type="ECO:0000256" key="3">
    <source>
        <dbReference type="ARBA" id="ARBA00022821"/>
    </source>
</evidence>
<evidence type="ECO:0000313" key="9">
    <source>
        <dbReference type="EMBL" id="KMZ74148.1"/>
    </source>
</evidence>
<gene>
    <name evidence="9" type="ORF">ZOSMA_134G00190</name>
</gene>
<keyword evidence="7" id="KW-0472">Membrane</keyword>
<evidence type="ECO:0000256" key="1">
    <source>
        <dbReference type="ARBA" id="ARBA00004162"/>
    </source>
</evidence>
<accession>A0A0K9PYM9</accession>
<sequence length="348" mass="38797">MDSSTKTRSYEEFQPQSQWIREGGSQTLMITLPGFKKEQLKVQLDNYGNLKVTGERVLFPNRISRFRRDFRVPDNSSTDEIRAKFEDGLLYVTIPKLDTSHIPIVDDTPSPKKQKEDKKQSNAAANLQNDDGKDATGGVATAAVGAGVVASNAAKLKNALKDEVSKMKEKIEQQRRHAQNQNGPKDQVPKESQESKKLKNTNNIPSPKPKEEGGEGNKDTSAAKFKQGLKDEVRKLKEKDQQRRHGRKDMTNLEKYEIGEEQQNQDGLKKTATGKKTSFKSSELKDYEEEEVKPQKQRTGRDWKSLKYGSGGHLGFSTSGKQGQLLVNVGVAVVVLVGLGIYASYSLN</sequence>
<reference evidence="10" key="1">
    <citation type="journal article" date="2016" name="Nature">
        <title>The genome of the seagrass Zostera marina reveals angiosperm adaptation to the sea.</title>
        <authorList>
            <person name="Olsen J.L."/>
            <person name="Rouze P."/>
            <person name="Verhelst B."/>
            <person name="Lin Y.-C."/>
            <person name="Bayer T."/>
            <person name="Collen J."/>
            <person name="Dattolo E."/>
            <person name="De Paoli E."/>
            <person name="Dittami S."/>
            <person name="Maumus F."/>
            <person name="Michel G."/>
            <person name="Kersting A."/>
            <person name="Lauritano C."/>
            <person name="Lohaus R."/>
            <person name="Toepel M."/>
            <person name="Tonon T."/>
            <person name="Vanneste K."/>
            <person name="Amirebrahimi M."/>
            <person name="Brakel J."/>
            <person name="Bostroem C."/>
            <person name="Chovatia M."/>
            <person name="Grimwood J."/>
            <person name="Jenkins J.W."/>
            <person name="Jueterbock A."/>
            <person name="Mraz A."/>
            <person name="Stam W.T."/>
            <person name="Tice H."/>
            <person name="Bornberg-Bauer E."/>
            <person name="Green P.J."/>
            <person name="Pearson G.A."/>
            <person name="Procaccini G."/>
            <person name="Duarte C.M."/>
            <person name="Schmutz J."/>
            <person name="Reusch T.B.H."/>
            <person name="Van de Peer Y."/>
        </authorList>
    </citation>
    <scope>NUCLEOTIDE SEQUENCE [LARGE SCALE GENOMIC DNA]</scope>
    <source>
        <strain evidence="10">cv. Finnish</strain>
    </source>
</reference>
<evidence type="ECO:0000256" key="5">
    <source>
        <dbReference type="RuleBase" id="RU003616"/>
    </source>
</evidence>
<keyword evidence="3" id="KW-0611">Plant defense</keyword>
<feature type="compositionally biased region" description="Basic and acidic residues" evidence="6">
    <location>
        <begin position="187"/>
        <end position="197"/>
    </location>
</feature>
<dbReference type="PANTHER" id="PTHR43670:SF132">
    <property type="entry name" value="OS03G0157600 PROTEIN"/>
    <property type="match status" value="1"/>
</dbReference>
<feature type="domain" description="SHSP" evidence="8">
    <location>
        <begin position="8"/>
        <end position="113"/>
    </location>
</feature>
<keyword evidence="7" id="KW-0812">Transmembrane</keyword>
<feature type="region of interest" description="Disordered" evidence="6">
    <location>
        <begin position="101"/>
        <end position="133"/>
    </location>
</feature>
<feature type="transmembrane region" description="Helical" evidence="7">
    <location>
        <begin position="325"/>
        <end position="345"/>
    </location>
</feature>
<dbReference type="GO" id="GO:0006952">
    <property type="term" value="P:defense response"/>
    <property type="evidence" value="ECO:0007669"/>
    <property type="project" value="UniProtKB-KW"/>
</dbReference>
<dbReference type="SUPFAM" id="SSF49764">
    <property type="entry name" value="HSP20-like chaperones"/>
    <property type="match status" value="1"/>
</dbReference>
<evidence type="ECO:0000313" key="10">
    <source>
        <dbReference type="Proteomes" id="UP000036987"/>
    </source>
</evidence>